<organism evidence="2 3">
    <name type="scientific">Halomarina oriensis</name>
    <dbReference type="NCBI Taxonomy" id="671145"/>
    <lineage>
        <taxon>Archaea</taxon>
        <taxon>Methanobacteriati</taxon>
        <taxon>Methanobacteriota</taxon>
        <taxon>Stenosarchaea group</taxon>
        <taxon>Halobacteria</taxon>
        <taxon>Halobacteriales</taxon>
        <taxon>Natronomonadaceae</taxon>
        <taxon>Halomarina</taxon>
    </lineage>
</organism>
<feature type="transmembrane region" description="Helical" evidence="1">
    <location>
        <begin position="12"/>
        <end position="36"/>
    </location>
</feature>
<comment type="caution">
    <text evidence="2">The sequence shown here is derived from an EMBL/GenBank/DDBJ whole genome shotgun (WGS) entry which is preliminary data.</text>
</comment>
<evidence type="ECO:0000313" key="2">
    <source>
        <dbReference type="EMBL" id="MWG35301.1"/>
    </source>
</evidence>
<gene>
    <name evidence="2" type="ORF">GQS65_12515</name>
</gene>
<evidence type="ECO:0000256" key="1">
    <source>
        <dbReference type="SAM" id="Phobius"/>
    </source>
</evidence>
<sequence>MQHSATIDSSAATSAALYAAVVFAGFVLMGLVGQSVLNDVDVVRAVVVSGAVSVAVGVGIYRRSKR</sequence>
<keyword evidence="1" id="KW-0472">Membrane</keyword>
<keyword evidence="1" id="KW-0812">Transmembrane</keyword>
<name>A0A6B0GMY8_9EURY</name>
<feature type="transmembrane region" description="Helical" evidence="1">
    <location>
        <begin position="42"/>
        <end position="61"/>
    </location>
</feature>
<dbReference type="AlphaFoldDB" id="A0A6B0GMY8"/>
<protein>
    <submittedName>
        <fullName evidence="2">Uncharacterized protein</fullName>
    </submittedName>
</protein>
<evidence type="ECO:0000313" key="3">
    <source>
        <dbReference type="Proteomes" id="UP000451471"/>
    </source>
</evidence>
<dbReference type="Proteomes" id="UP000451471">
    <property type="component" value="Unassembled WGS sequence"/>
</dbReference>
<keyword evidence="1" id="KW-1133">Transmembrane helix</keyword>
<reference evidence="2 3" key="1">
    <citation type="submission" date="2019-12" db="EMBL/GenBank/DDBJ databases">
        <title>Halocatena pleomorpha gen. nov. sp. nov., an extremely halophilic archaeon of family Halobacteriaceae isolated from saltpan soil.</title>
        <authorList>
            <person name="Pal Y."/>
            <person name="Verma A."/>
            <person name="Krishnamurthi S."/>
            <person name="Kumar P."/>
        </authorList>
    </citation>
    <scope>NUCLEOTIDE SEQUENCE [LARGE SCALE GENOMIC DNA]</scope>
    <source>
        <strain evidence="2 3">JCM 16495</strain>
    </source>
</reference>
<accession>A0A6B0GMY8</accession>
<keyword evidence="3" id="KW-1185">Reference proteome</keyword>
<dbReference type="RefSeq" id="WP_158204986.1">
    <property type="nucleotide sequence ID" value="NZ_WSZK01000020.1"/>
</dbReference>
<proteinExistence type="predicted"/>
<dbReference type="EMBL" id="WSZK01000020">
    <property type="protein sequence ID" value="MWG35301.1"/>
    <property type="molecule type" value="Genomic_DNA"/>
</dbReference>